<dbReference type="Gene3D" id="2.60.120.260">
    <property type="entry name" value="Galactose-binding domain-like"/>
    <property type="match status" value="1"/>
</dbReference>
<evidence type="ECO:0000256" key="3">
    <source>
        <dbReference type="ARBA" id="ARBA00023295"/>
    </source>
</evidence>
<feature type="domain" description="Glycoside hydrolase family 2" evidence="8">
    <location>
        <begin position="795"/>
        <end position="884"/>
    </location>
</feature>
<evidence type="ECO:0000259" key="5">
    <source>
        <dbReference type="Pfam" id="PF02836"/>
    </source>
</evidence>
<dbReference type="Pfam" id="PF00703">
    <property type="entry name" value="Glyco_hydro_2"/>
    <property type="match status" value="1"/>
</dbReference>
<protein>
    <submittedName>
        <fullName evidence="9">DUF4982 domain-containing protein</fullName>
    </submittedName>
</protein>
<keyword evidence="3" id="KW-0326">Glycosidase</keyword>
<organism evidence="9 10">
    <name type="scientific">Candidatus Cryptobacteroides intestinavium</name>
    <dbReference type="NCBI Taxonomy" id="2840766"/>
    <lineage>
        <taxon>Bacteria</taxon>
        <taxon>Pseudomonadati</taxon>
        <taxon>Bacteroidota</taxon>
        <taxon>Bacteroidia</taxon>
        <taxon>Bacteroidales</taxon>
        <taxon>Candidatus Cryptobacteroides</taxon>
    </lineage>
</organism>
<dbReference type="SUPFAM" id="SSF49785">
    <property type="entry name" value="Galactose-binding domain-like"/>
    <property type="match status" value="1"/>
</dbReference>
<dbReference type="Pfam" id="PF02836">
    <property type="entry name" value="Glyco_hydro_2_C"/>
    <property type="match status" value="1"/>
</dbReference>
<dbReference type="Gene3D" id="2.60.40.10">
    <property type="entry name" value="Immunoglobulins"/>
    <property type="match status" value="3"/>
</dbReference>
<gene>
    <name evidence="9" type="ORF">IAC06_00840</name>
</gene>
<dbReference type="Proteomes" id="UP000823661">
    <property type="component" value="Unassembled WGS sequence"/>
</dbReference>
<dbReference type="Pfam" id="PF16355">
    <property type="entry name" value="DUF4982"/>
    <property type="match status" value="1"/>
</dbReference>
<comment type="caution">
    <text evidence="9">The sequence shown here is derived from an EMBL/GenBank/DDBJ whole genome shotgun (WGS) entry which is preliminary data.</text>
</comment>
<name>A0A9D9ENL7_9BACT</name>
<dbReference type="SUPFAM" id="SSF51445">
    <property type="entry name" value="(Trans)glycosidases"/>
    <property type="match status" value="1"/>
</dbReference>
<feature type="domain" description="Glycoside hydrolase family 2 catalytic" evidence="5">
    <location>
        <begin position="340"/>
        <end position="504"/>
    </location>
</feature>
<reference evidence="9" key="2">
    <citation type="journal article" date="2021" name="PeerJ">
        <title>Extensive microbial diversity within the chicken gut microbiome revealed by metagenomics and culture.</title>
        <authorList>
            <person name="Gilroy R."/>
            <person name="Ravi A."/>
            <person name="Getino M."/>
            <person name="Pursley I."/>
            <person name="Horton D.L."/>
            <person name="Alikhan N.F."/>
            <person name="Baker D."/>
            <person name="Gharbi K."/>
            <person name="Hall N."/>
            <person name="Watson M."/>
            <person name="Adriaenssens E.M."/>
            <person name="Foster-Nyarko E."/>
            <person name="Jarju S."/>
            <person name="Secka A."/>
            <person name="Antonio M."/>
            <person name="Oren A."/>
            <person name="Chaudhuri R.R."/>
            <person name="La Ragione R."/>
            <person name="Hildebrand F."/>
            <person name="Pallen M.J."/>
        </authorList>
    </citation>
    <scope>NUCLEOTIDE SEQUENCE</scope>
    <source>
        <strain evidence="9">B1-20833</strain>
    </source>
</reference>
<dbReference type="InterPro" id="IPR040605">
    <property type="entry name" value="Glyco_hydro2_dom5"/>
</dbReference>
<feature type="domain" description="Glycosyl hydrolases family 2 sugar binding" evidence="6">
    <location>
        <begin position="48"/>
        <end position="208"/>
    </location>
</feature>
<dbReference type="Pfam" id="PF02837">
    <property type="entry name" value="Glyco_hydro_2_N"/>
    <property type="match status" value="1"/>
</dbReference>
<evidence type="ECO:0000313" key="9">
    <source>
        <dbReference type="EMBL" id="MBO8451416.1"/>
    </source>
</evidence>
<comment type="similarity">
    <text evidence="1">Belongs to the glycosyl hydrolase 2 family.</text>
</comment>
<dbReference type="EMBL" id="JADIMI010000009">
    <property type="protein sequence ID" value="MBO8451416.1"/>
    <property type="molecule type" value="Genomic_DNA"/>
</dbReference>
<dbReference type="InterPro" id="IPR051913">
    <property type="entry name" value="GH2_Domain-Containing"/>
</dbReference>
<evidence type="ECO:0000259" key="7">
    <source>
        <dbReference type="Pfam" id="PF16355"/>
    </source>
</evidence>
<dbReference type="GO" id="GO:0004553">
    <property type="term" value="F:hydrolase activity, hydrolyzing O-glycosyl compounds"/>
    <property type="evidence" value="ECO:0007669"/>
    <property type="project" value="InterPro"/>
</dbReference>
<evidence type="ECO:0000313" key="10">
    <source>
        <dbReference type="Proteomes" id="UP000823661"/>
    </source>
</evidence>
<evidence type="ECO:0000259" key="4">
    <source>
        <dbReference type="Pfam" id="PF00703"/>
    </source>
</evidence>
<dbReference type="GO" id="GO:0005975">
    <property type="term" value="P:carbohydrate metabolic process"/>
    <property type="evidence" value="ECO:0007669"/>
    <property type="project" value="InterPro"/>
</dbReference>
<dbReference type="InterPro" id="IPR036156">
    <property type="entry name" value="Beta-gal/glucu_dom_sf"/>
</dbReference>
<dbReference type="InterPro" id="IPR006101">
    <property type="entry name" value="Glyco_hydro_2"/>
</dbReference>
<dbReference type="PRINTS" id="PR00132">
    <property type="entry name" value="GLHYDRLASE2"/>
</dbReference>
<dbReference type="SUPFAM" id="SSF49303">
    <property type="entry name" value="beta-Galactosidase/glucuronidase domain"/>
    <property type="match status" value="1"/>
</dbReference>
<dbReference type="AlphaFoldDB" id="A0A9D9ENL7"/>
<dbReference type="Gene3D" id="3.20.20.80">
    <property type="entry name" value="Glycosidases"/>
    <property type="match status" value="1"/>
</dbReference>
<dbReference type="InterPro" id="IPR006103">
    <property type="entry name" value="Glyco_hydro_2_cat"/>
</dbReference>
<dbReference type="InterPro" id="IPR008979">
    <property type="entry name" value="Galactose-bd-like_sf"/>
</dbReference>
<accession>A0A9D9ENL7</accession>
<proteinExistence type="inferred from homology"/>
<dbReference type="PANTHER" id="PTHR42732:SF1">
    <property type="entry name" value="BETA-MANNOSIDASE"/>
    <property type="match status" value="1"/>
</dbReference>
<evidence type="ECO:0000259" key="8">
    <source>
        <dbReference type="Pfam" id="PF18565"/>
    </source>
</evidence>
<feature type="domain" description="Glycoside hydrolase family 2 immunoglobulin-like beta-sandwich" evidence="4">
    <location>
        <begin position="218"/>
        <end position="309"/>
    </location>
</feature>
<dbReference type="InterPro" id="IPR006104">
    <property type="entry name" value="Glyco_hydro_2_N"/>
</dbReference>
<evidence type="ECO:0000256" key="2">
    <source>
        <dbReference type="ARBA" id="ARBA00022801"/>
    </source>
</evidence>
<evidence type="ECO:0000256" key="1">
    <source>
        <dbReference type="ARBA" id="ARBA00007401"/>
    </source>
</evidence>
<feature type="domain" description="DUF4982" evidence="7">
    <location>
        <begin position="665"/>
        <end position="752"/>
    </location>
</feature>
<dbReference type="InterPro" id="IPR017853">
    <property type="entry name" value="GH"/>
</dbReference>
<dbReference type="InterPro" id="IPR006102">
    <property type="entry name" value="Ig-like_GH2"/>
</dbReference>
<dbReference type="InterPro" id="IPR032311">
    <property type="entry name" value="DUF4982"/>
</dbReference>
<evidence type="ECO:0000259" key="6">
    <source>
        <dbReference type="Pfam" id="PF02837"/>
    </source>
</evidence>
<keyword evidence="2" id="KW-0378">Hydrolase</keyword>
<dbReference type="Pfam" id="PF18565">
    <property type="entry name" value="Glyco_hydro2_C5"/>
    <property type="match status" value="1"/>
</dbReference>
<sequence>MTKKNLTIITILLSSISVTGYGYSGPWHTDISPDSPRTIQDEARSEQLLTEWEFRRDHNTSASDGWETVSIPHDWAIFGPFDRNNDLQEVAIIQNGEEVATVKTGRSGGLPYMGKGCYRRSVEISGEALADSCRYILLFDGAMSEARISVNGREVCFWPYGYNSFHCDITDAVHPGENRIDVLLENRPQSSRWYPGAGLYRKVRLLCVPAVHIPVWGTYITTPYVGKDYACVNVKTEVKGLDPGTPVTVRTILRNAEGAAVASSTDTGPVLEGMPFEQQLTVNDPDLWSPESPALYTAHTEILTGGSIETDWSGRHRISVMDGTGLQDSVTTTFGIRSIEIRAGKGFFLNGERRKFKGVCLHHDLGPLGAAVNTSAIRHQLTMLKDMGCDAIRTSHNMPAEELVQLCDEMGIMLMAETFDEWDVAKCENGYHRFFDEWAEKDVVNLIRHFRNSPSIVIWSIGNEVPSQWTEGGYRTAAFLQDICHREDPTRPVTCGMDQFDAVLANGFAARLDIAGFNYKVGRYTEAFRLLPQGLILGSETASTVSSRGTYHFPVTVGYDRIHQDHQSSSYDVEFCSWSNIPDDDFAADEDYDWVMGQFMWTGFDYLGEPTPYDTDAWPNHSSMFGAIDLASIPKDRFWLYRSIWNTESPTLHILPHWNWEGREGETTPVFVYTSYPEAELFVNGVSQGRRSRIIGAEAAREHGSFGIRSNGEGGENAWTVMERFRLTWNDVVYQPGELTVVAYDADGNAVAEKTVRTAGKAHSLKIEADSWNCSRGISGKDESVDTYKEICGDPELIYLNVSVTDKAGNPVPADSRLVKVKVEGAGRFKAIANGDPTCLEAFHLPQMHLFNGQLTVIVARDSLCPPDSPISVTVTAPGLRKATAVIE</sequence>
<dbReference type="PANTHER" id="PTHR42732">
    <property type="entry name" value="BETA-GALACTOSIDASE"/>
    <property type="match status" value="1"/>
</dbReference>
<dbReference type="InterPro" id="IPR013783">
    <property type="entry name" value="Ig-like_fold"/>
</dbReference>
<reference evidence="9" key="1">
    <citation type="submission" date="2020-10" db="EMBL/GenBank/DDBJ databases">
        <authorList>
            <person name="Gilroy R."/>
        </authorList>
    </citation>
    <scope>NUCLEOTIDE SEQUENCE</scope>
    <source>
        <strain evidence="9">B1-20833</strain>
    </source>
</reference>